<sequence>MLAFPLLYSPLDFFFWTWDTSPERLDIWETSSDDLLHLLLSHRVKTSLWSSQSAAHTRWRGGSHGVFILTGPRPVCS</sequence>
<reference evidence="1" key="1">
    <citation type="submission" date="2020-02" db="EMBL/GenBank/DDBJ databases">
        <title>Genome sequencing of the panga catfish, Pangasius djambal.</title>
        <authorList>
            <person name="Wen M."/>
            <person name="Zahm M."/>
            <person name="Roques C."/>
            <person name="Cabau C."/>
            <person name="Klopp C."/>
            <person name="Donnadieu C."/>
            <person name="Jouanno E."/>
            <person name="Avarre J.-C."/>
            <person name="Campet M."/>
            <person name="Ha T."/>
            <person name="Dugue R."/>
            <person name="Lampietro C."/>
            <person name="Louis A."/>
            <person name="Herpin A."/>
            <person name="Echchiki A."/>
            <person name="Berthelot C."/>
            <person name="Parey E."/>
            <person name="Roest-Crollius H."/>
            <person name="Braasch I."/>
            <person name="Postlethwait J.H."/>
            <person name="Bobe J."/>
            <person name="Montfort J."/>
            <person name="Bouchez O."/>
            <person name="Begum T."/>
            <person name="Schartl M."/>
            <person name="Gustiano R."/>
            <person name="Guiguen Y."/>
        </authorList>
    </citation>
    <scope>NUCLEOTIDE SEQUENCE</scope>
    <source>
        <strain evidence="1">Pdj_M5554</strain>
    </source>
</reference>
<comment type="caution">
    <text evidence="1">The sequence shown here is derived from an EMBL/GenBank/DDBJ whole genome shotgun (WGS) entry which is preliminary data.</text>
</comment>
<keyword evidence="2" id="KW-1185">Reference proteome</keyword>
<organism evidence="1 2">
    <name type="scientific">Pangasius djambal</name>
    <dbReference type="NCBI Taxonomy" id="1691987"/>
    <lineage>
        <taxon>Eukaryota</taxon>
        <taxon>Metazoa</taxon>
        <taxon>Chordata</taxon>
        <taxon>Craniata</taxon>
        <taxon>Vertebrata</taxon>
        <taxon>Euteleostomi</taxon>
        <taxon>Actinopterygii</taxon>
        <taxon>Neopterygii</taxon>
        <taxon>Teleostei</taxon>
        <taxon>Ostariophysi</taxon>
        <taxon>Siluriformes</taxon>
        <taxon>Pangasiidae</taxon>
        <taxon>Pangasius</taxon>
    </lineage>
</organism>
<name>A0ACC5ZHG8_9TELE</name>
<accession>A0ACC5ZHG8</accession>
<gene>
    <name evidence="1" type="ORF">PDJAM_G00152050</name>
</gene>
<dbReference type="Proteomes" id="UP000830395">
    <property type="component" value="Chromosome 25"/>
</dbReference>
<protein>
    <submittedName>
        <fullName evidence="1">Uncharacterized protein</fullName>
    </submittedName>
</protein>
<proteinExistence type="predicted"/>
<evidence type="ECO:0000313" key="2">
    <source>
        <dbReference type="Proteomes" id="UP000830395"/>
    </source>
</evidence>
<dbReference type="EMBL" id="CM040999">
    <property type="protein sequence ID" value="MCJ8747312.1"/>
    <property type="molecule type" value="Genomic_DNA"/>
</dbReference>
<evidence type="ECO:0000313" key="1">
    <source>
        <dbReference type="EMBL" id="MCJ8747312.1"/>
    </source>
</evidence>